<evidence type="ECO:0000313" key="2">
    <source>
        <dbReference type="EMBL" id="MBM7714084.1"/>
    </source>
</evidence>
<feature type="domain" description="Xylose isomerase-like TIM barrel" evidence="1">
    <location>
        <begin position="20"/>
        <end position="226"/>
    </location>
</feature>
<proteinExistence type="predicted"/>
<keyword evidence="2" id="KW-0413">Isomerase</keyword>
<dbReference type="RefSeq" id="WP_077113760.1">
    <property type="nucleotide sequence ID" value="NZ_JAFBFH010000005.1"/>
</dbReference>
<dbReference type="Pfam" id="PF01261">
    <property type="entry name" value="AP_endonuc_2"/>
    <property type="match status" value="1"/>
</dbReference>
<organism evidence="2 3">
    <name type="scientific">Siminovitchia thermophila</name>
    <dbReference type="NCBI Taxonomy" id="1245522"/>
    <lineage>
        <taxon>Bacteria</taxon>
        <taxon>Bacillati</taxon>
        <taxon>Bacillota</taxon>
        <taxon>Bacilli</taxon>
        <taxon>Bacillales</taxon>
        <taxon>Bacillaceae</taxon>
        <taxon>Siminovitchia</taxon>
    </lineage>
</organism>
<dbReference type="PANTHER" id="PTHR12110">
    <property type="entry name" value="HYDROXYPYRUVATE ISOMERASE"/>
    <property type="match status" value="1"/>
</dbReference>
<accession>A0ABS2R4K3</accession>
<dbReference type="SUPFAM" id="SSF51658">
    <property type="entry name" value="Xylose isomerase-like"/>
    <property type="match status" value="1"/>
</dbReference>
<sequence>MKLYASSTLMWGKGIREMAQLAHEFHLDGIELWAEQAWFCHMNTREIVQVLKQYGLDVTVHAASWDTNICSLNERIRRKSLEEIFRSIIFADAIQAKNVTVHPGKRTLSAEWTLWHEKILNQSLDQLEEIANHYGITLSVELMEEVDKELITTAAALNRFITHRSEAIQTTFHITHISLDNVLNDLQRVNKMYLRDSTLEQPHAPLGDGKIKQKQFLERIMNKDYITVLDGFDTSENAWMLQKHLSYLETCRQAMEEIKFEVFSNKR</sequence>
<dbReference type="Gene3D" id="3.20.20.150">
    <property type="entry name" value="Divalent-metal-dependent TIM barrel enzymes"/>
    <property type="match status" value="1"/>
</dbReference>
<dbReference type="InterPro" id="IPR013022">
    <property type="entry name" value="Xyl_isomerase-like_TIM-brl"/>
</dbReference>
<protein>
    <submittedName>
        <fullName evidence="2">Sugar phosphate isomerase/epimerase</fullName>
    </submittedName>
</protein>
<dbReference type="Proteomes" id="UP000823485">
    <property type="component" value="Unassembled WGS sequence"/>
</dbReference>
<dbReference type="PANTHER" id="PTHR12110:SF21">
    <property type="entry name" value="XYLOSE ISOMERASE-LIKE TIM BARREL DOMAIN-CONTAINING PROTEIN"/>
    <property type="match status" value="1"/>
</dbReference>
<dbReference type="GO" id="GO:0016853">
    <property type="term" value="F:isomerase activity"/>
    <property type="evidence" value="ECO:0007669"/>
    <property type="project" value="UniProtKB-KW"/>
</dbReference>
<gene>
    <name evidence="2" type="ORF">JOC94_001056</name>
</gene>
<dbReference type="EMBL" id="JAFBFH010000005">
    <property type="protein sequence ID" value="MBM7714084.1"/>
    <property type="molecule type" value="Genomic_DNA"/>
</dbReference>
<dbReference type="InterPro" id="IPR050312">
    <property type="entry name" value="IolE/XylAMocC-like"/>
</dbReference>
<dbReference type="InterPro" id="IPR036237">
    <property type="entry name" value="Xyl_isomerase-like_sf"/>
</dbReference>
<evidence type="ECO:0000259" key="1">
    <source>
        <dbReference type="Pfam" id="PF01261"/>
    </source>
</evidence>
<reference evidence="2 3" key="1">
    <citation type="submission" date="2021-01" db="EMBL/GenBank/DDBJ databases">
        <title>Genomic Encyclopedia of Type Strains, Phase IV (KMG-IV): sequencing the most valuable type-strain genomes for metagenomic binning, comparative biology and taxonomic classification.</title>
        <authorList>
            <person name="Goeker M."/>
        </authorList>
    </citation>
    <scope>NUCLEOTIDE SEQUENCE [LARGE SCALE GENOMIC DNA]</scope>
    <source>
        <strain evidence="2 3">DSM 105453</strain>
    </source>
</reference>
<comment type="caution">
    <text evidence="2">The sequence shown here is derived from an EMBL/GenBank/DDBJ whole genome shotgun (WGS) entry which is preliminary data.</text>
</comment>
<keyword evidence="3" id="KW-1185">Reference proteome</keyword>
<name>A0ABS2R4K3_9BACI</name>
<evidence type="ECO:0000313" key="3">
    <source>
        <dbReference type="Proteomes" id="UP000823485"/>
    </source>
</evidence>